<keyword evidence="3" id="KW-0732">Signal</keyword>
<feature type="compositionally biased region" description="Polar residues" evidence="1">
    <location>
        <begin position="165"/>
        <end position="189"/>
    </location>
</feature>
<evidence type="ECO:0008006" key="6">
    <source>
        <dbReference type="Google" id="ProtNLM"/>
    </source>
</evidence>
<feature type="signal peptide" evidence="3">
    <location>
        <begin position="1"/>
        <end position="24"/>
    </location>
</feature>
<evidence type="ECO:0000256" key="3">
    <source>
        <dbReference type="SAM" id="SignalP"/>
    </source>
</evidence>
<reference evidence="4" key="1">
    <citation type="journal article" date="2020" name="Stud. Mycol.">
        <title>101 Dothideomycetes genomes: a test case for predicting lifestyles and emergence of pathogens.</title>
        <authorList>
            <person name="Haridas S."/>
            <person name="Albert R."/>
            <person name="Binder M."/>
            <person name="Bloem J."/>
            <person name="Labutti K."/>
            <person name="Salamov A."/>
            <person name="Andreopoulos B."/>
            <person name="Baker S."/>
            <person name="Barry K."/>
            <person name="Bills G."/>
            <person name="Bluhm B."/>
            <person name="Cannon C."/>
            <person name="Castanera R."/>
            <person name="Culley D."/>
            <person name="Daum C."/>
            <person name="Ezra D."/>
            <person name="Gonzalez J."/>
            <person name="Henrissat B."/>
            <person name="Kuo A."/>
            <person name="Liang C."/>
            <person name="Lipzen A."/>
            <person name="Lutzoni F."/>
            <person name="Magnuson J."/>
            <person name="Mondo S."/>
            <person name="Nolan M."/>
            <person name="Ohm R."/>
            <person name="Pangilinan J."/>
            <person name="Park H.-J."/>
            <person name="Ramirez L."/>
            <person name="Alfaro M."/>
            <person name="Sun H."/>
            <person name="Tritt A."/>
            <person name="Yoshinaga Y."/>
            <person name="Zwiers L.-H."/>
            <person name="Turgeon B."/>
            <person name="Goodwin S."/>
            <person name="Spatafora J."/>
            <person name="Crous P."/>
            <person name="Grigoriev I."/>
        </authorList>
    </citation>
    <scope>NUCLEOTIDE SEQUENCE</scope>
    <source>
        <strain evidence="4">CBS 113979</strain>
    </source>
</reference>
<evidence type="ECO:0000313" key="4">
    <source>
        <dbReference type="EMBL" id="KAF1983963.1"/>
    </source>
</evidence>
<feature type="transmembrane region" description="Helical" evidence="2">
    <location>
        <begin position="229"/>
        <end position="250"/>
    </location>
</feature>
<feature type="chain" id="PRO_5026129435" description="Extracellular membrane protein CFEM domain-containing protein" evidence="3">
    <location>
        <begin position="25"/>
        <end position="251"/>
    </location>
</feature>
<sequence>MPSRRIPSSALLALLSIHTTLIDAIALSSFSPSLTNLPGACNQAYNRNIAGCQANDFSGTSAVCSQTCINGLVDINRVINSACASVDVPETSLVGLFLLGEGIQVLCRVEVVTAAPSPTAIGSSTLIAPSIVSSSTGILFDTSASPTPTVPLAIEPSSTSILSNVVPSTASESTESEIPTTAPTQTSLGSSTTVATSASSTVDPQTSSTGSADESGGGGSPFDNFQGSASISAVHLNLVGIVCAVFLVLYS</sequence>
<feature type="region of interest" description="Disordered" evidence="1">
    <location>
        <begin position="165"/>
        <end position="221"/>
    </location>
</feature>
<feature type="compositionally biased region" description="Low complexity" evidence="1">
    <location>
        <begin position="190"/>
        <end position="202"/>
    </location>
</feature>
<dbReference type="AlphaFoldDB" id="A0A6G1GSN4"/>
<organism evidence="4 5">
    <name type="scientific">Aulographum hederae CBS 113979</name>
    <dbReference type="NCBI Taxonomy" id="1176131"/>
    <lineage>
        <taxon>Eukaryota</taxon>
        <taxon>Fungi</taxon>
        <taxon>Dikarya</taxon>
        <taxon>Ascomycota</taxon>
        <taxon>Pezizomycotina</taxon>
        <taxon>Dothideomycetes</taxon>
        <taxon>Pleosporomycetidae</taxon>
        <taxon>Aulographales</taxon>
        <taxon>Aulographaceae</taxon>
    </lineage>
</organism>
<keyword evidence="2" id="KW-1133">Transmembrane helix</keyword>
<evidence type="ECO:0000313" key="5">
    <source>
        <dbReference type="Proteomes" id="UP000800041"/>
    </source>
</evidence>
<dbReference type="OrthoDB" id="5427833at2759"/>
<proteinExistence type="predicted"/>
<keyword evidence="2" id="KW-0812">Transmembrane</keyword>
<feature type="compositionally biased region" description="Polar residues" evidence="1">
    <location>
        <begin position="203"/>
        <end position="212"/>
    </location>
</feature>
<gene>
    <name evidence="4" type="ORF">K402DRAFT_152979</name>
</gene>
<keyword evidence="5" id="KW-1185">Reference proteome</keyword>
<dbReference type="Proteomes" id="UP000800041">
    <property type="component" value="Unassembled WGS sequence"/>
</dbReference>
<evidence type="ECO:0000256" key="2">
    <source>
        <dbReference type="SAM" id="Phobius"/>
    </source>
</evidence>
<name>A0A6G1GSN4_9PEZI</name>
<dbReference type="EMBL" id="ML977171">
    <property type="protein sequence ID" value="KAF1983963.1"/>
    <property type="molecule type" value="Genomic_DNA"/>
</dbReference>
<evidence type="ECO:0000256" key="1">
    <source>
        <dbReference type="SAM" id="MobiDB-lite"/>
    </source>
</evidence>
<keyword evidence="2" id="KW-0472">Membrane</keyword>
<accession>A0A6G1GSN4</accession>
<protein>
    <recommendedName>
        <fullName evidence="6">Extracellular membrane protein CFEM domain-containing protein</fullName>
    </recommendedName>
</protein>